<evidence type="ECO:0000313" key="6">
    <source>
        <dbReference type="EMBL" id="KAK2661071.1"/>
    </source>
</evidence>
<dbReference type="Gene3D" id="3.40.395.10">
    <property type="entry name" value="Adenoviral Proteinase, Chain A"/>
    <property type="match status" value="1"/>
</dbReference>
<dbReference type="Proteomes" id="UP001280121">
    <property type="component" value="Unassembled WGS sequence"/>
</dbReference>
<dbReference type="EMBL" id="JANJYI010000002">
    <property type="protein sequence ID" value="KAK2661071.1"/>
    <property type="molecule type" value="Genomic_DNA"/>
</dbReference>
<gene>
    <name evidence="6" type="ORF">Ddye_007604</name>
</gene>
<dbReference type="AlphaFoldDB" id="A0AAD9XKR1"/>
<evidence type="ECO:0000259" key="5">
    <source>
        <dbReference type="Pfam" id="PF02902"/>
    </source>
</evidence>
<name>A0AAD9XKR1_9ROSI</name>
<evidence type="ECO:0000313" key="7">
    <source>
        <dbReference type="Proteomes" id="UP001280121"/>
    </source>
</evidence>
<dbReference type="InterPro" id="IPR003653">
    <property type="entry name" value="Peptidase_C48_C"/>
</dbReference>
<dbReference type="GO" id="GO:0006508">
    <property type="term" value="P:proteolysis"/>
    <property type="evidence" value="ECO:0007669"/>
    <property type="project" value="UniProtKB-KW"/>
</dbReference>
<evidence type="ECO:0000256" key="4">
    <source>
        <dbReference type="SAM" id="MobiDB-lite"/>
    </source>
</evidence>
<dbReference type="GO" id="GO:0008234">
    <property type="term" value="F:cysteine-type peptidase activity"/>
    <property type="evidence" value="ECO:0007669"/>
    <property type="project" value="InterPro"/>
</dbReference>
<feature type="compositionally biased region" description="Basic and acidic residues" evidence="4">
    <location>
        <begin position="19"/>
        <end position="29"/>
    </location>
</feature>
<keyword evidence="3" id="KW-0378">Hydrolase</keyword>
<dbReference type="SUPFAM" id="SSF54001">
    <property type="entry name" value="Cysteine proteinases"/>
    <property type="match status" value="1"/>
</dbReference>
<comment type="caution">
    <text evidence="6">The sequence shown here is derived from an EMBL/GenBank/DDBJ whole genome shotgun (WGS) entry which is preliminary data.</text>
</comment>
<sequence length="254" mass="29294">MNLVQALWGSTSQTAEEDPQSHDRDDLYRDFVGGRSPVDGADLARDVDVGQLEAYKAYKKNNSTRVEHDVDIMEPVDVGWFHRFEENYMELFDSMVCGRPYDSTWISPYRKPAVARGSYSLQHRTLNWLVASVNLTAGMIYILDPFRQEVPVNIRKRQVRPLKWFLPSILNQYGFHDDKSSGREKFKRENMAFGVSLLSKIALPQQQKSGNYGAHTLRLIEYILADIIHYDWTEDDMPTIRAKMAVEVLCNSQP</sequence>
<keyword evidence="2" id="KW-0645">Protease</keyword>
<evidence type="ECO:0000256" key="2">
    <source>
        <dbReference type="ARBA" id="ARBA00022670"/>
    </source>
</evidence>
<protein>
    <recommendedName>
        <fullName evidence="5">Ubiquitin-like protease family profile domain-containing protein</fullName>
    </recommendedName>
</protein>
<comment type="similarity">
    <text evidence="1">Belongs to the peptidase C48 family.</text>
</comment>
<dbReference type="Pfam" id="PF02902">
    <property type="entry name" value="Peptidase_C48"/>
    <property type="match status" value="1"/>
</dbReference>
<organism evidence="6 7">
    <name type="scientific">Dipteronia dyeriana</name>
    <dbReference type="NCBI Taxonomy" id="168575"/>
    <lineage>
        <taxon>Eukaryota</taxon>
        <taxon>Viridiplantae</taxon>
        <taxon>Streptophyta</taxon>
        <taxon>Embryophyta</taxon>
        <taxon>Tracheophyta</taxon>
        <taxon>Spermatophyta</taxon>
        <taxon>Magnoliopsida</taxon>
        <taxon>eudicotyledons</taxon>
        <taxon>Gunneridae</taxon>
        <taxon>Pentapetalae</taxon>
        <taxon>rosids</taxon>
        <taxon>malvids</taxon>
        <taxon>Sapindales</taxon>
        <taxon>Sapindaceae</taxon>
        <taxon>Hippocastanoideae</taxon>
        <taxon>Acereae</taxon>
        <taxon>Dipteronia</taxon>
    </lineage>
</organism>
<keyword evidence="7" id="KW-1185">Reference proteome</keyword>
<feature type="domain" description="Ubiquitin-like protease family profile" evidence="5">
    <location>
        <begin position="128"/>
        <end position="247"/>
    </location>
</feature>
<proteinExistence type="inferred from homology"/>
<evidence type="ECO:0000256" key="1">
    <source>
        <dbReference type="ARBA" id="ARBA00005234"/>
    </source>
</evidence>
<feature type="region of interest" description="Disordered" evidence="4">
    <location>
        <begin position="1"/>
        <end position="29"/>
    </location>
</feature>
<accession>A0AAD9XKR1</accession>
<dbReference type="InterPro" id="IPR038765">
    <property type="entry name" value="Papain-like_cys_pep_sf"/>
</dbReference>
<reference evidence="6" key="1">
    <citation type="journal article" date="2023" name="Plant J.">
        <title>Genome sequences and population genomics provide insights into the demographic history, inbreeding, and mutation load of two 'living fossil' tree species of Dipteronia.</title>
        <authorList>
            <person name="Feng Y."/>
            <person name="Comes H.P."/>
            <person name="Chen J."/>
            <person name="Zhu S."/>
            <person name="Lu R."/>
            <person name="Zhang X."/>
            <person name="Li P."/>
            <person name="Qiu J."/>
            <person name="Olsen K.M."/>
            <person name="Qiu Y."/>
        </authorList>
    </citation>
    <scope>NUCLEOTIDE SEQUENCE</scope>
    <source>
        <strain evidence="6">KIB01</strain>
    </source>
</reference>
<evidence type="ECO:0000256" key="3">
    <source>
        <dbReference type="ARBA" id="ARBA00022801"/>
    </source>
</evidence>